<organism evidence="3 4">
    <name type="scientific">Coffea arabica</name>
    <name type="common">Arabian coffee</name>
    <dbReference type="NCBI Taxonomy" id="13443"/>
    <lineage>
        <taxon>Eukaryota</taxon>
        <taxon>Viridiplantae</taxon>
        <taxon>Streptophyta</taxon>
        <taxon>Embryophyta</taxon>
        <taxon>Tracheophyta</taxon>
        <taxon>Spermatophyta</taxon>
        <taxon>Magnoliopsida</taxon>
        <taxon>eudicotyledons</taxon>
        <taxon>Gunneridae</taxon>
        <taxon>Pentapetalae</taxon>
        <taxon>asterids</taxon>
        <taxon>lamiids</taxon>
        <taxon>Gentianales</taxon>
        <taxon>Rubiaceae</taxon>
        <taxon>Ixoroideae</taxon>
        <taxon>Gardenieae complex</taxon>
        <taxon>Bertiereae - Coffeeae clade</taxon>
        <taxon>Coffeeae</taxon>
        <taxon>Coffea</taxon>
    </lineage>
</organism>
<evidence type="ECO:0000256" key="1">
    <source>
        <dbReference type="SAM" id="MobiDB-lite"/>
    </source>
</evidence>
<dbReference type="SUPFAM" id="SSF56672">
    <property type="entry name" value="DNA/RNA polymerases"/>
    <property type="match status" value="1"/>
</dbReference>
<dbReference type="PANTHER" id="PTHR15503:SF45">
    <property type="entry name" value="RNA-DIRECTED DNA POLYMERASE HOMOLOG"/>
    <property type="match status" value="1"/>
</dbReference>
<gene>
    <name evidence="4" type="primary">LOC140007030</name>
</gene>
<feature type="compositionally biased region" description="Gly residues" evidence="1">
    <location>
        <begin position="127"/>
        <end position="139"/>
    </location>
</feature>
<dbReference type="Pfam" id="PF03732">
    <property type="entry name" value="Retrotrans_gag"/>
    <property type="match status" value="1"/>
</dbReference>
<proteinExistence type="predicted"/>
<keyword evidence="3" id="KW-1185">Reference proteome</keyword>
<protein>
    <recommendedName>
        <fullName evidence="2">Retrotransposon gag domain-containing protein</fullName>
    </recommendedName>
</protein>
<feature type="compositionally biased region" description="Polar residues" evidence="1">
    <location>
        <begin position="191"/>
        <end position="202"/>
    </location>
</feature>
<dbReference type="RefSeq" id="XP_071905816.1">
    <property type="nucleotide sequence ID" value="XM_072049715.1"/>
</dbReference>
<dbReference type="InterPro" id="IPR005162">
    <property type="entry name" value="Retrotrans_gag_dom"/>
</dbReference>
<dbReference type="InterPro" id="IPR021109">
    <property type="entry name" value="Peptidase_aspartic_dom_sf"/>
</dbReference>
<feature type="region of interest" description="Disordered" evidence="1">
    <location>
        <begin position="185"/>
        <end position="206"/>
    </location>
</feature>
<dbReference type="InterPro" id="IPR032567">
    <property type="entry name" value="RTL1-rel"/>
</dbReference>
<dbReference type="Proteomes" id="UP001652660">
    <property type="component" value="Chromosome 5e"/>
</dbReference>
<dbReference type="GeneID" id="140007030"/>
<dbReference type="InterPro" id="IPR043502">
    <property type="entry name" value="DNA/RNA_pol_sf"/>
</dbReference>
<dbReference type="PANTHER" id="PTHR15503">
    <property type="entry name" value="LDOC1 RELATED"/>
    <property type="match status" value="1"/>
</dbReference>
<evidence type="ECO:0000313" key="3">
    <source>
        <dbReference type="Proteomes" id="UP001652660"/>
    </source>
</evidence>
<dbReference type="Gene3D" id="3.10.10.10">
    <property type="entry name" value="HIV Type 1 Reverse Transcriptase, subunit A, domain 1"/>
    <property type="match status" value="1"/>
</dbReference>
<dbReference type="Pfam" id="PF08284">
    <property type="entry name" value="RVP_2"/>
    <property type="match status" value="1"/>
</dbReference>
<sequence>MVDEFIRFRQGTQTVAEYESQFTQLFKFAPELIMTEQRQIRRFVPGLNVEIQKNLTVAQINAFSEAVEKAQRVESARLQVRNFQAKKREFPGSNSLQGDKSTPPKFGRGTGGGRLPGMSRGAPSRGGQVGRGQRGGSQGGSASTPRDPCGYCEKPNHTEDNCWRKERKCLHCGSADHQIPICPVLPREGSESQQSTRTNSGQAKVEGAKPKVLARVYSLESQQVPDSSEVVEGERKLLGDLISLSIKGYDVMLGMDWLTRYNAQLDCKRKVVEFHILGEATLRLNIRGRLVSSALISGIRVRKLLSRGAQGFSAFLINTPTDKLKVKDVQVVKEYPDVFPDELVTLLPEREIKFKIDLLPEISPISKTPYRMAPAELRELKLQLQDLLKRGFIRESGSP</sequence>
<feature type="domain" description="Retrotransposon gag" evidence="2">
    <location>
        <begin position="3"/>
        <end position="48"/>
    </location>
</feature>
<name>A0ABM4UEW3_COFAR</name>
<evidence type="ECO:0000259" key="2">
    <source>
        <dbReference type="Pfam" id="PF03732"/>
    </source>
</evidence>
<evidence type="ECO:0000313" key="4">
    <source>
        <dbReference type="RefSeq" id="XP_071905816.1"/>
    </source>
</evidence>
<feature type="region of interest" description="Disordered" evidence="1">
    <location>
        <begin position="84"/>
        <end position="156"/>
    </location>
</feature>
<reference evidence="4" key="1">
    <citation type="submission" date="2025-08" db="UniProtKB">
        <authorList>
            <consortium name="RefSeq"/>
        </authorList>
    </citation>
    <scope>IDENTIFICATION</scope>
    <source>
        <tissue evidence="4">Leaves</tissue>
    </source>
</reference>
<dbReference type="Gene3D" id="2.40.70.10">
    <property type="entry name" value="Acid Proteases"/>
    <property type="match status" value="1"/>
</dbReference>
<accession>A0ABM4UEW3</accession>